<keyword evidence="1 5" id="KW-0645">Protease</keyword>
<proteinExistence type="predicted"/>
<evidence type="ECO:0000259" key="4">
    <source>
        <dbReference type="PROSITE" id="PS50106"/>
    </source>
</evidence>
<dbReference type="EC" id="3.4.21.-" evidence="5"/>
<protein>
    <submittedName>
        <fullName evidence="5">S1C family serine protease</fullName>
        <ecNumber evidence="5">3.4.21.-</ecNumber>
    </submittedName>
</protein>
<feature type="non-terminal residue" evidence="5">
    <location>
        <position position="1"/>
    </location>
</feature>
<dbReference type="GO" id="GO:0008233">
    <property type="term" value="F:peptidase activity"/>
    <property type="evidence" value="ECO:0007669"/>
    <property type="project" value="UniProtKB-KW"/>
</dbReference>
<dbReference type="SUPFAM" id="SSF50156">
    <property type="entry name" value="PDZ domain-like"/>
    <property type="match status" value="1"/>
</dbReference>
<accession>A0ABV6C552</accession>
<dbReference type="PROSITE" id="PS50106">
    <property type="entry name" value="PDZ"/>
    <property type="match status" value="1"/>
</dbReference>
<feature type="compositionally biased region" description="Low complexity" evidence="3">
    <location>
        <begin position="119"/>
        <end position="144"/>
    </location>
</feature>
<dbReference type="InterPro" id="IPR036034">
    <property type="entry name" value="PDZ_sf"/>
</dbReference>
<dbReference type="InterPro" id="IPR009003">
    <property type="entry name" value="Peptidase_S1_PA"/>
</dbReference>
<evidence type="ECO:0000256" key="1">
    <source>
        <dbReference type="ARBA" id="ARBA00022670"/>
    </source>
</evidence>
<dbReference type="Pfam" id="PF13180">
    <property type="entry name" value="PDZ_2"/>
    <property type="match status" value="1"/>
</dbReference>
<dbReference type="InterPro" id="IPR001940">
    <property type="entry name" value="Peptidase_S1C"/>
</dbReference>
<dbReference type="InterPro" id="IPR051201">
    <property type="entry name" value="Chloro_Bact_Ser_Proteases"/>
</dbReference>
<dbReference type="PANTHER" id="PTHR43343:SF3">
    <property type="entry name" value="PROTEASE DO-LIKE 8, CHLOROPLASTIC"/>
    <property type="match status" value="1"/>
</dbReference>
<dbReference type="InterPro" id="IPR001478">
    <property type="entry name" value="PDZ"/>
</dbReference>
<reference evidence="5 6" key="1">
    <citation type="submission" date="2024-09" db="EMBL/GenBank/DDBJ databases">
        <authorList>
            <person name="Sun Q."/>
            <person name="Mori K."/>
        </authorList>
    </citation>
    <scope>NUCLEOTIDE SEQUENCE [LARGE SCALE GENOMIC DNA]</scope>
    <source>
        <strain evidence="5 6">JCM 15389</strain>
    </source>
</reference>
<dbReference type="Pfam" id="PF13365">
    <property type="entry name" value="Trypsin_2"/>
    <property type="match status" value="1"/>
</dbReference>
<dbReference type="Proteomes" id="UP001589788">
    <property type="component" value="Unassembled WGS sequence"/>
</dbReference>
<evidence type="ECO:0000256" key="3">
    <source>
        <dbReference type="SAM" id="MobiDB-lite"/>
    </source>
</evidence>
<dbReference type="PANTHER" id="PTHR43343">
    <property type="entry name" value="PEPTIDASE S12"/>
    <property type="match status" value="1"/>
</dbReference>
<dbReference type="Gene3D" id="2.40.10.120">
    <property type="match status" value="1"/>
</dbReference>
<dbReference type="RefSeq" id="WP_377790458.1">
    <property type="nucleotide sequence ID" value="NZ_JBHLYQ010000159.1"/>
</dbReference>
<evidence type="ECO:0000313" key="5">
    <source>
        <dbReference type="EMBL" id="MFC0082808.1"/>
    </source>
</evidence>
<keyword evidence="2 5" id="KW-0378">Hydrolase</keyword>
<dbReference type="SMART" id="SM00228">
    <property type="entry name" value="PDZ"/>
    <property type="match status" value="1"/>
</dbReference>
<organism evidence="5 6">
    <name type="scientific">Aciditerrimonas ferrireducens</name>
    <dbReference type="NCBI Taxonomy" id="667306"/>
    <lineage>
        <taxon>Bacteria</taxon>
        <taxon>Bacillati</taxon>
        <taxon>Actinomycetota</taxon>
        <taxon>Acidimicrobiia</taxon>
        <taxon>Acidimicrobiales</taxon>
        <taxon>Acidimicrobiaceae</taxon>
        <taxon>Aciditerrimonas</taxon>
    </lineage>
</organism>
<evidence type="ECO:0000256" key="2">
    <source>
        <dbReference type="ARBA" id="ARBA00022801"/>
    </source>
</evidence>
<dbReference type="Gene3D" id="2.30.42.10">
    <property type="match status" value="1"/>
</dbReference>
<feature type="region of interest" description="Disordered" evidence="3">
    <location>
        <begin position="119"/>
        <end position="146"/>
    </location>
</feature>
<dbReference type="EMBL" id="JBHLYQ010000159">
    <property type="protein sequence ID" value="MFC0082808.1"/>
    <property type="molecule type" value="Genomic_DNA"/>
</dbReference>
<evidence type="ECO:0000313" key="6">
    <source>
        <dbReference type="Proteomes" id="UP001589788"/>
    </source>
</evidence>
<name>A0ABV6C552_9ACTN</name>
<keyword evidence="6" id="KW-1185">Reference proteome</keyword>
<feature type="domain" description="PDZ" evidence="4">
    <location>
        <begin position="392"/>
        <end position="464"/>
    </location>
</feature>
<gene>
    <name evidence="5" type="ORF">ACFFRE_11775</name>
</gene>
<dbReference type="PRINTS" id="PR00834">
    <property type="entry name" value="PROTEASES2C"/>
</dbReference>
<dbReference type="SUPFAM" id="SSF50494">
    <property type="entry name" value="Trypsin-like serine proteases"/>
    <property type="match status" value="1"/>
</dbReference>
<dbReference type="GO" id="GO:0006508">
    <property type="term" value="P:proteolysis"/>
    <property type="evidence" value="ECO:0007669"/>
    <property type="project" value="UniProtKB-KW"/>
</dbReference>
<comment type="caution">
    <text evidence="5">The sequence shown here is derived from an EMBL/GenBank/DDBJ whole genome shotgun (WGS) entry which is preliminary data.</text>
</comment>
<sequence length="480" mass="46012">GPAEGWPSGPYGTGSPAGPYGGGPYAAGPYGGGPYGGGPYGGGPYGGGPYPGGPYGPYGGGPSGGWWGPGGYGGGYGPPPKPPLSPKARRARAVVATGLAVVVAVAAGVVIGRTAFAQGAPTSSSSSLVTPQSPSSGQVGVPSGAPTDPAAIAAKVDPGLVDIDTTIGYNTGEAAAGTGMVVSSNGLVITNNHVIEQATSIKATDIGNGQTYTATVVGYDHDRDIAVLQLQGASGLKTVQFGNSDSVTVGTPVVAIGNAGGVGGTPSAVGGTITALDQSITASDEADGTTEKLSGMLETDADIRPGDSGGPLVTTAGKVIGMDTAASAGFQLEGATQGYAIPIDTVASIAHQIEQHKASATVHIGPTAFLGVEVATTAAGCGTGIPGFGGFGGFGVPGAGGGTTQGAEVCGTVSGTPAAQAGLGAGDVITAINGTTVSSANSLTKILLQYRPGQSVTVTYTTPQGTSQQATVTLASGPPQ</sequence>